<gene>
    <name evidence="2" type="primary">yqfD</name>
    <name evidence="2" type="ORF">IAB60_05920</name>
</gene>
<organism evidence="2 3">
    <name type="scientific">Candidatus Caccovicinus merdipullorum</name>
    <dbReference type="NCBI Taxonomy" id="2840724"/>
    <lineage>
        <taxon>Bacteria</taxon>
        <taxon>Bacillati</taxon>
        <taxon>Bacillota</taxon>
        <taxon>Clostridia</taxon>
        <taxon>Eubacteriales</taxon>
        <taxon>Candidatus Caccovicinus</taxon>
    </lineage>
</organism>
<keyword evidence="1" id="KW-0812">Transmembrane</keyword>
<dbReference type="PIRSF" id="PIRSF029895">
    <property type="entry name" value="SpoIV"/>
    <property type="match status" value="1"/>
</dbReference>
<evidence type="ECO:0000313" key="3">
    <source>
        <dbReference type="Proteomes" id="UP000886860"/>
    </source>
</evidence>
<proteinExistence type="predicted"/>
<dbReference type="Pfam" id="PF06898">
    <property type="entry name" value="YqfD"/>
    <property type="match status" value="1"/>
</dbReference>
<dbReference type="InterPro" id="IPR010690">
    <property type="entry name" value="YqfD"/>
</dbReference>
<feature type="transmembrane region" description="Helical" evidence="1">
    <location>
        <begin position="87"/>
        <end position="108"/>
    </location>
</feature>
<reference evidence="2" key="1">
    <citation type="submission" date="2020-10" db="EMBL/GenBank/DDBJ databases">
        <authorList>
            <person name="Gilroy R."/>
        </authorList>
    </citation>
    <scope>NUCLEOTIDE SEQUENCE</scope>
    <source>
        <strain evidence="2">CHK123-3438</strain>
    </source>
</reference>
<keyword evidence="1" id="KW-0472">Membrane</keyword>
<evidence type="ECO:0000256" key="1">
    <source>
        <dbReference type="SAM" id="Phobius"/>
    </source>
</evidence>
<accession>A0A9D1KGJ3</accession>
<name>A0A9D1KGJ3_9FIRM</name>
<comment type="caution">
    <text evidence="2">The sequence shown here is derived from an EMBL/GenBank/DDBJ whole genome shotgun (WGS) entry which is preliminary data.</text>
</comment>
<sequence>MEKFYRWVGGYMEMQMTGYSPERFLNLCSARGIEIWDLWHAGEGYGFFMRLKDFRRIRPLARKSGVRLKIRQRMGLPFFLRKNRNRVGFTGGMCLFFVILYSLSLFIWDIQIQGNRRYTYETVTDFLQDREITWGMLKSQVDCQALESALRDYFPEITWAAARISGTRLLISVKENEALSQIPEKQETPCDVVASKDGIISSIVVRQGIAQVKAGDTVKEGQVLISGEIPIYDDSGQVAAVRYVPADGDVTAVTRYDFSEQFPRIHTVQWETGRRKTGFYLQAGPWSFVFLLPEGEKEQWVYLTETSQARLFSNFYLPVYWGEIQGKEVEYYESFYTESEMEQVSEGIYQNFVKNLNEKGVQIIQNDVKILEDESVCRMEGTITALESVTRIQEITELKETENLEYERSGEYH</sequence>
<dbReference type="NCBIfam" id="TIGR02876">
    <property type="entry name" value="spore_yqfD"/>
    <property type="match status" value="1"/>
</dbReference>
<protein>
    <submittedName>
        <fullName evidence="2">Sporulation protein YqfD</fullName>
    </submittedName>
</protein>
<dbReference type="EMBL" id="DVKS01000099">
    <property type="protein sequence ID" value="HIT41622.1"/>
    <property type="molecule type" value="Genomic_DNA"/>
</dbReference>
<evidence type="ECO:0000313" key="2">
    <source>
        <dbReference type="EMBL" id="HIT41622.1"/>
    </source>
</evidence>
<dbReference type="AlphaFoldDB" id="A0A9D1KGJ3"/>
<dbReference type="Proteomes" id="UP000886860">
    <property type="component" value="Unassembled WGS sequence"/>
</dbReference>
<keyword evidence="1" id="KW-1133">Transmembrane helix</keyword>
<reference evidence="2" key="2">
    <citation type="journal article" date="2021" name="PeerJ">
        <title>Extensive microbial diversity within the chicken gut microbiome revealed by metagenomics and culture.</title>
        <authorList>
            <person name="Gilroy R."/>
            <person name="Ravi A."/>
            <person name="Getino M."/>
            <person name="Pursley I."/>
            <person name="Horton D.L."/>
            <person name="Alikhan N.F."/>
            <person name="Baker D."/>
            <person name="Gharbi K."/>
            <person name="Hall N."/>
            <person name="Watson M."/>
            <person name="Adriaenssens E.M."/>
            <person name="Foster-Nyarko E."/>
            <person name="Jarju S."/>
            <person name="Secka A."/>
            <person name="Antonio M."/>
            <person name="Oren A."/>
            <person name="Chaudhuri R.R."/>
            <person name="La Ragione R."/>
            <person name="Hildebrand F."/>
            <person name="Pallen M.J."/>
        </authorList>
    </citation>
    <scope>NUCLEOTIDE SEQUENCE</scope>
    <source>
        <strain evidence="2">CHK123-3438</strain>
    </source>
</reference>